<reference evidence="1" key="1">
    <citation type="submission" date="2020-04" db="EMBL/GenBank/DDBJ databases">
        <authorList>
            <person name="Chiriac C."/>
            <person name="Salcher M."/>
            <person name="Ghai R."/>
            <person name="Kavagutti S V."/>
        </authorList>
    </citation>
    <scope>NUCLEOTIDE SEQUENCE</scope>
</reference>
<dbReference type="GO" id="GO:0004799">
    <property type="term" value="F:thymidylate synthase activity"/>
    <property type="evidence" value="ECO:0007669"/>
    <property type="project" value="TreeGrafter"/>
</dbReference>
<dbReference type="Pfam" id="PF02511">
    <property type="entry name" value="Thy1"/>
    <property type="match status" value="1"/>
</dbReference>
<dbReference type="Gene3D" id="3.30.1360.170">
    <property type="match status" value="1"/>
</dbReference>
<dbReference type="GO" id="GO:0050797">
    <property type="term" value="F:thymidylate synthase (FAD) activity"/>
    <property type="evidence" value="ECO:0007669"/>
    <property type="project" value="InterPro"/>
</dbReference>
<gene>
    <name evidence="1" type="ORF">UFOVP562_32</name>
</gene>
<sequence>MSRMKIADMSVEFLDHMGSDLTVVNAARVSFAKEHDEFDHTTDRGLIKYLAKHNHWSPFAHCSASFRVKAPIFVARQLVKHTVGFSWNEVSRRYVNDEPEFYIPEVWRKAAANVKQGSSDEAADISPQFAERASGDALATYNILLMEGVCAEQARMVLPQNTMTEWIWSGTLYAWARMCSLRLDSHTQKETREIAQLVSDTMVEVFPTSWEFLMNIEPKEKTCALLSSTPTS</sequence>
<dbReference type="PANTHER" id="PTHR34934:SF1">
    <property type="entry name" value="FLAVIN-DEPENDENT THYMIDYLATE SYNTHASE"/>
    <property type="match status" value="1"/>
</dbReference>
<organism evidence="1">
    <name type="scientific">uncultured Caudovirales phage</name>
    <dbReference type="NCBI Taxonomy" id="2100421"/>
    <lineage>
        <taxon>Viruses</taxon>
        <taxon>Duplodnaviria</taxon>
        <taxon>Heunggongvirae</taxon>
        <taxon>Uroviricota</taxon>
        <taxon>Caudoviricetes</taxon>
        <taxon>Peduoviridae</taxon>
        <taxon>Maltschvirus</taxon>
        <taxon>Maltschvirus maltsch</taxon>
    </lineage>
</organism>
<dbReference type="InterPro" id="IPR003669">
    <property type="entry name" value="Thymidylate_synthase_ThyX"/>
</dbReference>
<dbReference type="GO" id="GO:0050660">
    <property type="term" value="F:flavin adenine dinucleotide binding"/>
    <property type="evidence" value="ECO:0007669"/>
    <property type="project" value="InterPro"/>
</dbReference>
<dbReference type="PANTHER" id="PTHR34934">
    <property type="entry name" value="FLAVIN-DEPENDENT THYMIDYLATE SYNTHASE"/>
    <property type="match status" value="1"/>
</dbReference>
<protein>
    <submittedName>
        <fullName evidence="1">THY1 Predicted alternative thymidylate synthase</fullName>
    </submittedName>
</protein>
<dbReference type="InterPro" id="IPR036098">
    <property type="entry name" value="Thymidylate_synthase_ThyX_sf"/>
</dbReference>
<dbReference type="PROSITE" id="PS51331">
    <property type="entry name" value="THYX"/>
    <property type="match status" value="1"/>
</dbReference>
<name>A0A6J5MSK5_9CAUD</name>
<dbReference type="SUPFAM" id="SSF69796">
    <property type="entry name" value="Thymidylate synthase-complementing protein Thy1"/>
    <property type="match status" value="1"/>
</dbReference>
<evidence type="ECO:0000313" key="1">
    <source>
        <dbReference type="EMBL" id="CAB4150145.1"/>
    </source>
</evidence>
<dbReference type="GO" id="GO:0006231">
    <property type="term" value="P:dTMP biosynthetic process"/>
    <property type="evidence" value="ECO:0007669"/>
    <property type="project" value="InterPro"/>
</dbReference>
<dbReference type="GO" id="GO:0070402">
    <property type="term" value="F:NADPH binding"/>
    <property type="evidence" value="ECO:0007669"/>
    <property type="project" value="TreeGrafter"/>
</dbReference>
<proteinExistence type="predicted"/>
<dbReference type="NCBIfam" id="TIGR02170">
    <property type="entry name" value="thyX"/>
    <property type="match status" value="1"/>
</dbReference>
<dbReference type="CDD" id="cd20175">
    <property type="entry name" value="ThyX"/>
    <property type="match status" value="1"/>
</dbReference>
<accession>A0A6J5MSK5</accession>
<dbReference type="EMBL" id="LR796537">
    <property type="protein sequence ID" value="CAB4150145.1"/>
    <property type="molecule type" value="Genomic_DNA"/>
</dbReference>